<dbReference type="EMBL" id="JACDUT010000006">
    <property type="protein sequence ID" value="MBA2875529.1"/>
    <property type="molecule type" value="Genomic_DNA"/>
</dbReference>
<evidence type="ECO:0000313" key="9">
    <source>
        <dbReference type="EMBL" id="MBA2875529.1"/>
    </source>
</evidence>
<keyword evidence="10" id="KW-1185">Reference proteome</keyword>
<dbReference type="Gene3D" id="3.90.550.10">
    <property type="entry name" value="Spore Coat Polysaccharide Biosynthesis Protein SpsA, Chain A"/>
    <property type="match status" value="1"/>
</dbReference>
<evidence type="ECO:0000256" key="2">
    <source>
        <dbReference type="ARBA" id="ARBA00022676"/>
    </source>
</evidence>
<protein>
    <submittedName>
        <fullName evidence="9">Glycosyltransferase involved in cell wall biosynthesis</fullName>
    </submittedName>
</protein>
<comment type="caution">
    <text evidence="9">The sequence shown here is derived from an EMBL/GenBank/DDBJ whole genome shotgun (WGS) entry which is preliminary data.</text>
</comment>
<dbReference type="SUPFAM" id="SSF53448">
    <property type="entry name" value="Nucleotide-diphospho-sugar transferases"/>
    <property type="match status" value="1"/>
</dbReference>
<keyword evidence="5 7" id="KW-1133">Transmembrane helix</keyword>
<dbReference type="InterPro" id="IPR029044">
    <property type="entry name" value="Nucleotide-diphossugar_trans"/>
</dbReference>
<dbReference type="GO" id="GO:0005886">
    <property type="term" value="C:plasma membrane"/>
    <property type="evidence" value="ECO:0007669"/>
    <property type="project" value="TreeGrafter"/>
</dbReference>
<organism evidence="9 10">
    <name type="scientific">Thermaerobacillus caldiproteolyticus</name>
    <dbReference type="NCBI Taxonomy" id="247480"/>
    <lineage>
        <taxon>Bacteria</taxon>
        <taxon>Bacillati</taxon>
        <taxon>Bacillota</taxon>
        <taxon>Bacilli</taxon>
        <taxon>Bacillales</taxon>
        <taxon>Anoxybacillaceae</taxon>
        <taxon>Thermaerobacillus</taxon>
    </lineage>
</organism>
<dbReference type="PANTHER" id="PTHR48090:SF1">
    <property type="entry name" value="PROPHAGE BACTOPRENOL GLUCOSYL TRANSFERASE HOMOLOG"/>
    <property type="match status" value="1"/>
</dbReference>
<accession>A0A7W0C0M5</accession>
<evidence type="ECO:0000256" key="1">
    <source>
        <dbReference type="ARBA" id="ARBA00004141"/>
    </source>
</evidence>
<gene>
    <name evidence="9" type="ORF">HNR31_002317</name>
</gene>
<evidence type="ECO:0000259" key="8">
    <source>
        <dbReference type="Pfam" id="PF00535"/>
    </source>
</evidence>
<evidence type="ECO:0000313" key="10">
    <source>
        <dbReference type="Proteomes" id="UP000523087"/>
    </source>
</evidence>
<sequence>MSEPVLTIVVPCYNEEEVLPETIRQLRDLLQQLIAEQLVSEQSKLLFVDDGSQDTTWTIIYKASLRYPEVKGLKLARNAGHQNALLAGLFAAKMLSDCIVSIDADLQDDISVIREFMKKFHEGYEIVYGVRNKRDTDSFFKRHSAQGFYKLMKAMGVHIVYNHADYRLMSRRVVEELERFEEVNLFLRGIVPLLGFRSTTVYYDRKERLAGETKYPLKKMLAFALDGITSFSITPIRFISLVGFVSFFVSLFFGAYFLFLKFNGYTQTGWTSLITSIWLLGGLQLIALGLIGEYIGKIYKETKRRPRYIIDLDLFNFPLPLPVNHVPSLGEERKSIDIQKRNR</sequence>
<keyword evidence="6 7" id="KW-0472">Membrane</keyword>
<evidence type="ECO:0000256" key="4">
    <source>
        <dbReference type="ARBA" id="ARBA00022692"/>
    </source>
</evidence>
<evidence type="ECO:0000256" key="3">
    <source>
        <dbReference type="ARBA" id="ARBA00022679"/>
    </source>
</evidence>
<dbReference type="RefSeq" id="WP_181556320.1">
    <property type="nucleotide sequence ID" value="NZ_JACDUT010000006.1"/>
</dbReference>
<name>A0A7W0C0M5_9BACL</name>
<comment type="subcellular location">
    <subcellularLocation>
        <location evidence="1">Membrane</location>
        <topology evidence="1">Multi-pass membrane protein</topology>
    </subcellularLocation>
</comment>
<dbReference type="CDD" id="cd04187">
    <property type="entry name" value="DPM1_like_bac"/>
    <property type="match status" value="1"/>
</dbReference>
<feature type="domain" description="Glycosyltransferase 2-like" evidence="8">
    <location>
        <begin position="7"/>
        <end position="177"/>
    </location>
</feature>
<feature type="transmembrane region" description="Helical" evidence="7">
    <location>
        <begin position="238"/>
        <end position="259"/>
    </location>
</feature>
<evidence type="ECO:0000256" key="7">
    <source>
        <dbReference type="SAM" id="Phobius"/>
    </source>
</evidence>
<dbReference type="Pfam" id="PF00535">
    <property type="entry name" value="Glycos_transf_2"/>
    <property type="match status" value="1"/>
</dbReference>
<evidence type="ECO:0000256" key="5">
    <source>
        <dbReference type="ARBA" id="ARBA00022989"/>
    </source>
</evidence>
<reference evidence="9 10" key="1">
    <citation type="submission" date="2020-07" db="EMBL/GenBank/DDBJ databases">
        <title>Genomic Encyclopedia of Type Strains, Phase IV (KMG-IV): sequencing the most valuable type-strain genomes for metagenomic binning, comparative biology and taxonomic classification.</title>
        <authorList>
            <person name="Goeker M."/>
        </authorList>
    </citation>
    <scope>NUCLEOTIDE SEQUENCE [LARGE SCALE GENOMIC DNA]</scope>
    <source>
        <strain evidence="9 10">DSM 15730</strain>
    </source>
</reference>
<dbReference type="AlphaFoldDB" id="A0A7W0C0M5"/>
<evidence type="ECO:0000256" key="6">
    <source>
        <dbReference type="ARBA" id="ARBA00023136"/>
    </source>
</evidence>
<feature type="transmembrane region" description="Helical" evidence="7">
    <location>
        <begin position="271"/>
        <end position="295"/>
    </location>
</feature>
<keyword evidence="2" id="KW-0328">Glycosyltransferase</keyword>
<dbReference type="Proteomes" id="UP000523087">
    <property type="component" value="Unassembled WGS sequence"/>
</dbReference>
<keyword evidence="3 9" id="KW-0808">Transferase</keyword>
<keyword evidence="4 7" id="KW-0812">Transmembrane</keyword>
<dbReference type="GO" id="GO:0016757">
    <property type="term" value="F:glycosyltransferase activity"/>
    <property type="evidence" value="ECO:0007669"/>
    <property type="project" value="UniProtKB-KW"/>
</dbReference>
<dbReference type="PANTHER" id="PTHR48090">
    <property type="entry name" value="UNDECAPRENYL-PHOSPHATE 4-DEOXY-4-FORMAMIDO-L-ARABINOSE TRANSFERASE-RELATED"/>
    <property type="match status" value="1"/>
</dbReference>
<proteinExistence type="predicted"/>
<dbReference type="InterPro" id="IPR050256">
    <property type="entry name" value="Glycosyltransferase_2"/>
</dbReference>
<dbReference type="InterPro" id="IPR001173">
    <property type="entry name" value="Glyco_trans_2-like"/>
</dbReference>